<proteinExistence type="inferred from homology"/>
<dbReference type="EMBL" id="QFPW01000001">
    <property type="protein sequence ID" value="PZQ52465.1"/>
    <property type="molecule type" value="Genomic_DNA"/>
</dbReference>
<comment type="caution">
    <text evidence="5">The sequence shown here is derived from an EMBL/GenBank/DDBJ whole genome shotgun (WGS) entry which is preliminary data.</text>
</comment>
<dbReference type="SUPFAM" id="SSF51735">
    <property type="entry name" value="NAD(P)-binding Rossmann-fold domains"/>
    <property type="match status" value="1"/>
</dbReference>
<gene>
    <name evidence="5" type="ORF">DI556_02090</name>
</gene>
<evidence type="ECO:0000256" key="3">
    <source>
        <dbReference type="ARBA" id="ARBA00023027"/>
    </source>
</evidence>
<name>A0A2W5NNZ6_RHOSU</name>
<dbReference type="AlphaFoldDB" id="A0A2W5NNZ6"/>
<comment type="similarity">
    <text evidence="1">Belongs to the NAD(P)-dependent epimerase/dehydratase family.</text>
</comment>
<dbReference type="PANTHER" id="PTHR43103:SF5">
    <property type="entry name" value="4-EPIMERASE, PUTATIVE (AFU_ORTHOLOGUE AFUA_7G00360)-RELATED"/>
    <property type="match status" value="1"/>
</dbReference>
<dbReference type="InterPro" id="IPR001509">
    <property type="entry name" value="Epimerase_deHydtase"/>
</dbReference>
<dbReference type="Proteomes" id="UP000249185">
    <property type="component" value="Unassembled WGS sequence"/>
</dbReference>
<keyword evidence="2" id="KW-0560">Oxidoreductase</keyword>
<evidence type="ECO:0000256" key="2">
    <source>
        <dbReference type="ARBA" id="ARBA00023002"/>
    </source>
</evidence>
<organism evidence="5 6">
    <name type="scientific">Rhodovulum sulfidophilum</name>
    <name type="common">Rhodobacter sulfidophilus</name>
    <dbReference type="NCBI Taxonomy" id="35806"/>
    <lineage>
        <taxon>Bacteria</taxon>
        <taxon>Pseudomonadati</taxon>
        <taxon>Pseudomonadota</taxon>
        <taxon>Alphaproteobacteria</taxon>
        <taxon>Rhodobacterales</taxon>
        <taxon>Paracoccaceae</taxon>
        <taxon>Rhodovulum</taxon>
    </lineage>
</organism>
<dbReference type="GO" id="GO:0016491">
    <property type="term" value="F:oxidoreductase activity"/>
    <property type="evidence" value="ECO:0007669"/>
    <property type="project" value="UniProtKB-KW"/>
</dbReference>
<reference evidence="5 6" key="1">
    <citation type="submission" date="2017-08" db="EMBL/GenBank/DDBJ databases">
        <title>Infants hospitalized years apart are colonized by the same room-sourced microbial strains.</title>
        <authorList>
            <person name="Brooks B."/>
            <person name="Olm M.R."/>
            <person name="Firek B.A."/>
            <person name="Baker R."/>
            <person name="Thomas B.C."/>
            <person name="Morowitz M.J."/>
            <person name="Banfield J.F."/>
        </authorList>
    </citation>
    <scope>NUCLEOTIDE SEQUENCE [LARGE SCALE GENOMIC DNA]</scope>
    <source>
        <strain evidence="5">S2_005_002_R2_34</strain>
    </source>
</reference>
<dbReference type="InterPro" id="IPR036291">
    <property type="entry name" value="NAD(P)-bd_dom_sf"/>
</dbReference>
<evidence type="ECO:0000256" key="1">
    <source>
        <dbReference type="ARBA" id="ARBA00007637"/>
    </source>
</evidence>
<dbReference type="Gene3D" id="3.40.50.720">
    <property type="entry name" value="NAD(P)-binding Rossmann-like Domain"/>
    <property type="match status" value="1"/>
</dbReference>
<dbReference type="PANTHER" id="PTHR43103">
    <property type="entry name" value="NUCLEOSIDE-DIPHOSPHATE-SUGAR EPIMERASE"/>
    <property type="match status" value="1"/>
</dbReference>
<keyword evidence="3" id="KW-0520">NAD</keyword>
<sequence>MSKEFGRILITGAAGALGDHLRRDLGHLAEKLRLLDVRPMGAAAANEEIVECDLSDRAAAFAAIEGCDAILHFAGHPREMSFDEILRDTLPASYNVYEGARKFGVKRVVYASSIHAVGFHPVEDVPDTRATHRPDTFYGLTKTFTEDLASLYWDKWGVESVCLRICSCFPEPADRRMLWSWLSYSDCVRLAEAALLAPRVGFSVIYGTSDNAARGVSNVWATHLGFRPKDSADGHAPRVLSRCARPDPTSIAARVVGGGFAAAPHPADDA</sequence>
<feature type="domain" description="NAD-dependent epimerase/dehydratase" evidence="4">
    <location>
        <begin position="8"/>
        <end position="169"/>
    </location>
</feature>
<accession>A0A2W5NNZ6</accession>
<evidence type="ECO:0000313" key="5">
    <source>
        <dbReference type="EMBL" id="PZQ52465.1"/>
    </source>
</evidence>
<protein>
    <submittedName>
        <fullName evidence="5">NAD-dependent dehydratase</fullName>
    </submittedName>
</protein>
<evidence type="ECO:0000313" key="6">
    <source>
        <dbReference type="Proteomes" id="UP000249185"/>
    </source>
</evidence>
<dbReference type="Pfam" id="PF01370">
    <property type="entry name" value="Epimerase"/>
    <property type="match status" value="1"/>
</dbReference>
<evidence type="ECO:0000259" key="4">
    <source>
        <dbReference type="Pfam" id="PF01370"/>
    </source>
</evidence>